<dbReference type="InterPro" id="IPR000073">
    <property type="entry name" value="AB_hydrolase_1"/>
</dbReference>
<dbReference type="InterPro" id="IPR050228">
    <property type="entry name" value="Carboxylesterase_BioH"/>
</dbReference>
<dbReference type="RefSeq" id="WP_307234416.1">
    <property type="nucleotide sequence ID" value="NZ_JAUSUZ010000001.1"/>
</dbReference>
<dbReference type="Pfam" id="PF12697">
    <property type="entry name" value="Abhydrolase_6"/>
    <property type="match status" value="1"/>
</dbReference>
<dbReference type="InterPro" id="IPR029058">
    <property type="entry name" value="AB_hydrolase_fold"/>
</dbReference>
<evidence type="ECO:0000259" key="1">
    <source>
        <dbReference type="Pfam" id="PF12697"/>
    </source>
</evidence>
<feature type="domain" description="AB hydrolase-1" evidence="1">
    <location>
        <begin position="28"/>
        <end position="252"/>
    </location>
</feature>
<dbReference type="SUPFAM" id="SSF53474">
    <property type="entry name" value="alpha/beta-Hydrolases"/>
    <property type="match status" value="1"/>
</dbReference>
<reference evidence="2 3" key="1">
    <citation type="submission" date="2023-07" db="EMBL/GenBank/DDBJ databases">
        <title>Sequencing the genomes of 1000 actinobacteria strains.</title>
        <authorList>
            <person name="Klenk H.-P."/>
        </authorList>
    </citation>
    <scope>NUCLEOTIDE SEQUENCE [LARGE SCALE GENOMIC DNA]</scope>
    <source>
        <strain evidence="2 3">DSM 44709</strain>
    </source>
</reference>
<evidence type="ECO:0000313" key="3">
    <source>
        <dbReference type="Proteomes" id="UP001240236"/>
    </source>
</evidence>
<protein>
    <submittedName>
        <fullName evidence="2">Pimeloyl-ACP methyl ester carboxylesterase</fullName>
    </submittedName>
</protein>
<comment type="caution">
    <text evidence="2">The sequence shown here is derived from an EMBL/GenBank/DDBJ whole genome shotgun (WGS) entry which is preliminary data.</text>
</comment>
<accession>A0AAE3VTP1</accession>
<proteinExistence type="predicted"/>
<evidence type="ECO:0000313" key="2">
    <source>
        <dbReference type="EMBL" id="MDQ0363636.1"/>
    </source>
</evidence>
<dbReference type="PANTHER" id="PTHR43194:SF5">
    <property type="entry name" value="PIMELOYL-[ACYL-CARRIER PROTEIN] METHYL ESTER ESTERASE"/>
    <property type="match status" value="1"/>
</dbReference>
<dbReference type="EMBL" id="JAUSUZ010000001">
    <property type="protein sequence ID" value="MDQ0363636.1"/>
    <property type="molecule type" value="Genomic_DNA"/>
</dbReference>
<dbReference type="AlphaFoldDB" id="A0AAE3VTP1"/>
<dbReference type="Gene3D" id="3.40.50.1820">
    <property type="entry name" value="alpha/beta hydrolase"/>
    <property type="match status" value="1"/>
</dbReference>
<organism evidence="2 3">
    <name type="scientific">Catenuloplanes indicus</name>
    <dbReference type="NCBI Taxonomy" id="137267"/>
    <lineage>
        <taxon>Bacteria</taxon>
        <taxon>Bacillati</taxon>
        <taxon>Actinomycetota</taxon>
        <taxon>Actinomycetes</taxon>
        <taxon>Micromonosporales</taxon>
        <taxon>Micromonosporaceae</taxon>
        <taxon>Catenuloplanes</taxon>
    </lineage>
</organism>
<sequence length="266" mass="27272">MDAEASEGAEARMTPATLRDLGGAGQPVLMIPGLCGTAPEWSATAAWTTDTHHGYVLEPCGHGDAERHPADVSRAAHVADTAAALAHIGPAVLIGQSLGGHPALLTAAAYPSLVSALVLAEAGPGGPDDATVRDIRAWLASGPALFPDRATAAEFLGGGPVGAAWAAGLRRGPEGLRPAFDPEVMTATLAAAVGPRWDEFDAVTCPTLLVTGEHGVLPADEVARMERHPYVRSVRIPGAGHDVHLDSADAWRAALSGFLRAQAPPR</sequence>
<dbReference type="PANTHER" id="PTHR43194">
    <property type="entry name" value="HYDROLASE ALPHA/BETA FOLD FAMILY"/>
    <property type="match status" value="1"/>
</dbReference>
<gene>
    <name evidence="2" type="ORF">J2S42_000305</name>
</gene>
<name>A0AAE3VTP1_9ACTN</name>
<dbReference type="Proteomes" id="UP001240236">
    <property type="component" value="Unassembled WGS sequence"/>
</dbReference>
<dbReference type="GO" id="GO:0003824">
    <property type="term" value="F:catalytic activity"/>
    <property type="evidence" value="ECO:0007669"/>
    <property type="project" value="UniProtKB-ARBA"/>
</dbReference>
<keyword evidence="3" id="KW-1185">Reference proteome</keyword>